<sequence length="140" mass="15521">MEFQIFCPTAEKLVREAELFAQKLAPGSVVALVGGLGMGKTHWTKGVLSGLGSPEVVTSPTFSLLQEYSGGSLPVFHFDLYRLQHEAEVLNLGWDDYLEAGGVVVAEWADLFPDLFPPETIWLEIREKDGGREVRTRMQP</sequence>
<dbReference type="EMBL" id="JAENIO010000001">
    <property type="protein sequence ID" value="MBK1832514.1"/>
    <property type="molecule type" value="Genomic_DNA"/>
</dbReference>
<comment type="similarity">
    <text evidence="2">Belongs to the TsaE family.</text>
</comment>
<keyword evidence="5" id="KW-0819">tRNA processing</keyword>
<dbReference type="GO" id="GO:0046872">
    <property type="term" value="F:metal ion binding"/>
    <property type="evidence" value="ECO:0007669"/>
    <property type="project" value="UniProtKB-KW"/>
</dbReference>
<keyword evidence="4" id="KW-0963">Cytoplasm</keyword>
<keyword evidence="8" id="KW-0067">ATP-binding</keyword>
<evidence type="ECO:0000256" key="4">
    <source>
        <dbReference type="ARBA" id="ARBA00022490"/>
    </source>
</evidence>
<proteinExistence type="inferred from homology"/>
<dbReference type="PANTHER" id="PTHR33540">
    <property type="entry name" value="TRNA THREONYLCARBAMOYLADENOSINE BIOSYNTHESIS PROTEIN TSAE"/>
    <property type="match status" value="1"/>
</dbReference>
<dbReference type="PANTHER" id="PTHR33540:SF2">
    <property type="entry name" value="TRNA THREONYLCARBAMOYLADENOSINE BIOSYNTHESIS PROTEIN TSAE"/>
    <property type="match status" value="1"/>
</dbReference>
<reference evidence="11" key="1">
    <citation type="submission" date="2021-01" db="EMBL/GenBank/DDBJ databases">
        <title>Modified the classification status of verrucomicrobia.</title>
        <authorList>
            <person name="Feng X."/>
        </authorList>
    </citation>
    <scope>NUCLEOTIDE SEQUENCE</scope>
    <source>
        <strain evidence="11">KCTC 12986</strain>
    </source>
</reference>
<evidence type="ECO:0000313" key="11">
    <source>
        <dbReference type="EMBL" id="MBK1832514.1"/>
    </source>
</evidence>
<dbReference type="AlphaFoldDB" id="A0A934RJE4"/>
<evidence type="ECO:0000256" key="10">
    <source>
        <dbReference type="ARBA" id="ARBA00032441"/>
    </source>
</evidence>
<keyword evidence="6" id="KW-0479">Metal-binding</keyword>
<dbReference type="InterPro" id="IPR003442">
    <property type="entry name" value="T6A_TsaE"/>
</dbReference>
<evidence type="ECO:0000313" key="12">
    <source>
        <dbReference type="Proteomes" id="UP000604083"/>
    </source>
</evidence>
<evidence type="ECO:0000256" key="6">
    <source>
        <dbReference type="ARBA" id="ARBA00022723"/>
    </source>
</evidence>
<gene>
    <name evidence="11" type="primary">tsaE</name>
    <name evidence="11" type="ORF">JIN78_00455</name>
</gene>
<name>A0A934RJE4_9BACT</name>
<dbReference type="SUPFAM" id="SSF52540">
    <property type="entry name" value="P-loop containing nucleoside triphosphate hydrolases"/>
    <property type="match status" value="1"/>
</dbReference>
<protein>
    <recommendedName>
        <fullName evidence="3">tRNA threonylcarbamoyladenosine biosynthesis protein TsaE</fullName>
    </recommendedName>
    <alternativeName>
        <fullName evidence="10">t(6)A37 threonylcarbamoyladenosine biosynthesis protein TsaE</fullName>
    </alternativeName>
</protein>
<dbReference type="RefSeq" id="WP_200389948.1">
    <property type="nucleotide sequence ID" value="NZ_JBHUJA010000048.1"/>
</dbReference>
<keyword evidence="9" id="KW-0460">Magnesium</keyword>
<dbReference type="GO" id="GO:0005737">
    <property type="term" value="C:cytoplasm"/>
    <property type="evidence" value="ECO:0007669"/>
    <property type="project" value="UniProtKB-SubCell"/>
</dbReference>
<comment type="subcellular location">
    <subcellularLocation>
        <location evidence="1">Cytoplasm</location>
    </subcellularLocation>
</comment>
<comment type="caution">
    <text evidence="11">The sequence shown here is derived from an EMBL/GenBank/DDBJ whole genome shotgun (WGS) entry which is preliminary data.</text>
</comment>
<dbReference type="Pfam" id="PF02367">
    <property type="entry name" value="TsaE"/>
    <property type="match status" value="1"/>
</dbReference>
<evidence type="ECO:0000256" key="3">
    <source>
        <dbReference type="ARBA" id="ARBA00019010"/>
    </source>
</evidence>
<evidence type="ECO:0000256" key="5">
    <source>
        <dbReference type="ARBA" id="ARBA00022694"/>
    </source>
</evidence>
<evidence type="ECO:0000256" key="7">
    <source>
        <dbReference type="ARBA" id="ARBA00022741"/>
    </source>
</evidence>
<dbReference type="GO" id="GO:0002949">
    <property type="term" value="P:tRNA threonylcarbamoyladenosine modification"/>
    <property type="evidence" value="ECO:0007669"/>
    <property type="project" value="InterPro"/>
</dbReference>
<evidence type="ECO:0000256" key="1">
    <source>
        <dbReference type="ARBA" id="ARBA00004496"/>
    </source>
</evidence>
<dbReference type="InterPro" id="IPR027417">
    <property type="entry name" value="P-loop_NTPase"/>
</dbReference>
<organism evidence="11 12">
    <name type="scientific">Roseibacillus ishigakijimensis</name>
    <dbReference type="NCBI Taxonomy" id="454146"/>
    <lineage>
        <taxon>Bacteria</taxon>
        <taxon>Pseudomonadati</taxon>
        <taxon>Verrucomicrobiota</taxon>
        <taxon>Verrucomicrobiia</taxon>
        <taxon>Verrucomicrobiales</taxon>
        <taxon>Verrucomicrobiaceae</taxon>
        <taxon>Roseibacillus</taxon>
    </lineage>
</organism>
<evidence type="ECO:0000256" key="9">
    <source>
        <dbReference type="ARBA" id="ARBA00022842"/>
    </source>
</evidence>
<keyword evidence="7" id="KW-0547">Nucleotide-binding</keyword>
<keyword evidence="12" id="KW-1185">Reference proteome</keyword>
<evidence type="ECO:0000256" key="2">
    <source>
        <dbReference type="ARBA" id="ARBA00007599"/>
    </source>
</evidence>
<dbReference type="NCBIfam" id="TIGR00150">
    <property type="entry name" value="T6A_YjeE"/>
    <property type="match status" value="1"/>
</dbReference>
<dbReference type="Proteomes" id="UP000604083">
    <property type="component" value="Unassembled WGS sequence"/>
</dbReference>
<dbReference type="Gene3D" id="3.40.50.300">
    <property type="entry name" value="P-loop containing nucleotide triphosphate hydrolases"/>
    <property type="match status" value="1"/>
</dbReference>
<dbReference type="GO" id="GO:0005524">
    <property type="term" value="F:ATP binding"/>
    <property type="evidence" value="ECO:0007669"/>
    <property type="project" value="UniProtKB-KW"/>
</dbReference>
<accession>A0A934RJE4</accession>
<evidence type="ECO:0000256" key="8">
    <source>
        <dbReference type="ARBA" id="ARBA00022840"/>
    </source>
</evidence>